<keyword evidence="5" id="KW-0704">Schiff base</keyword>
<dbReference type="GO" id="GO:0016052">
    <property type="term" value="P:carbohydrate catabolic process"/>
    <property type="evidence" value="ECO:0007669"/>
    <property type="project" value="TreeGrafter"/>
</dbReference>
<evidence type="ECO:0000256" key="5">
    <source>
        <dbReference type="ARBA" id="ARBA00023270"/>
    </source>
</evidence>
<evidence type="ECO:0000256" key="6">
    <source>
        <dbReference type="ARBA" id="ARBA00048791"/>
    </source>
</evidence>
<gene>
    <name evidence="9" type="primary">deoC</name>
    <name evidence="8" type="ORF">Lmor_1647</name>
    <name evidence="9" type="ORF">NCTC12239_01813</name>
</gene>
<name>A0A378JWB2_9GAMM</name>
<dbReference type="GO" id="GO:0005737">
    <property type="term" value="C:cytoplasm"/>
    <property type="evidence" value="ECO:0007669"/>
    <property type="project" value="InterPro"/>
</dbReference>
<dbReference type="PIRSF" id="PIRSF001357">
    <property type="entry name" value="DeoC"/>
    <property type="match status" value="1"/>
</dbReference>
<evidence type="ECO:0000313" key="8">
    <source>
        <dbReference type="EMBL" id="KTD34250.1"/>
    </source>
</evidence>
<dbReference type="GO" id="GO:0009264">
    <property type="term" value="P:deoxyribonucleotide catabolic process"/>
    <property type="evidence" value="ECO:0007669"/>
    <property type="project" value="UniProtKB-UniRule"/>
</dbReference>
<keyword evidence="10" id="KW-1185">Reference proteome</keyword>
<dbReference type="EC" id="4.1.2.4" evidence="3 7"/>
<dbReference type="STRING" id="39962.Lmor_1647"/>
<dbReference type="RefSeq" id="WP_028384542.1">
    <property type="nucleotide sequence ID" value="NZ_CAAAJG010000001.1"/>
</dbReference>
<sequence length="255" mass="27630">MSLEFQLNQLLEQLLTAQSAGTVSKEQLIHSIDLTLLEPNATTESLALLGDRANTHHVAAICVLPEHLPHFHLPTSVNLATVINFPHGNDELLHTLASMDHAIQLGANEVDFVLPYQDYLTENSQKALNHCDVIIKACKKQEVTIKIILETGAFPDMELIYNVSKELIAMGTDFIKTSTGKIAQGASLPAAFAILSALKETGDTQCGIKISGGIKTSQQALNYACLAELMLGKTISKDWFRIGASSLLNDLLNGI</sequence>
<dbReference type="PANTHER" id="PTHR10889">
    <property type="entry name" value="DEOXYRIBOSE-PHOSPHATE ALDOLASE"/>
    <property type="match status" value="1"/>
</dbReference>
<evidence type="ECO:0000256" key="2">
    <source>
        <dbReference type="ARBA" id="ARBA00009473"/>
    </source>
</evidence>
<dbReference type="Proteomes" id="UP000254040">
    <property type="component" value="Unassembled WGS sequence"/>
</dbReference>
<comment type="catalytic activity">
    <reaction evidence="6">
        <text>2-deoxy-D-ribose 5-phosphate = D-glyceraldehyde 3-phosphate + acetaldehyde</text>
        <dbReference type="Rhea" id="RHEA:12821"/>
        <dbReference type="ChEBI" id="CHEBI:15343"/>
        <dbReference type="ChEBI" id="CHEBI:59776"/>
        <dbReference type="ChEBI" id="CHEBI:62877"/>
        <dbReference type="EC" id="4.1.2.4"/>
    </reaction>
</comment>
<dbReference type="Gene3D" id="3.20.20.70">
    <property type="entry name" value="Aldolase class I"/>
    <property type="match status" value="1"/>
</dbReference>
<organism evidence="9 11">
    <name type="scientific">Legionella moravica</name>
    <dbReference type="NCBI Taxonomy" id="39962"/>
    <lineage>
        <taxon>Bacteria</taxon>
        <taxon>Pseudomonadati</taxon>
        <taxon>Pseudomonadota</taxon>
        <taxon>Gammaproteobacteria</taxon>
        <taxon>Legionellales</taxon>
        <taxon>Legionellaceae</taxon>
        <taxon>Legionella</taxon>
    </lineage>
</organism>
<dbReference type="EMBL" id="LNYN01000020">
    <property type="protein sequence ID" value="KTD34250.1"/>
    <property type="molecule type" value="Genomic_DNA"/>
</dbReference>
<dbReference type="NCBIfam" id="TIGR00126">
    <property type="entry name" value="deoC"/>
    <property type="match status" value="1"/>
</dbReference>
<dbReference type="EMBL" id="UGOG01000001">
    <property type="protein sequence ID" value="STX62874.1"/>
    <property type="molecule type" value="Genomic_DNA"/>
</dbReference>
<protein>
    <recommendedName>
        <fullName evidence="3 7">Deoxyribose-phosphate aldolase</fullName>
        <ecNumber evidence="3 7">4.1.2.4</ecNumber>
    </recommendedName>
</protein>
<dbReference type="OrthoDB" id="6579831at2"/>
<evidence type="ECO:0000313" key="11">
    <source>
        <dbReference type="Proteomes" id="UP000254040"/>
    </source>
</evidence>
<evidence type="ECO:0000256" key="3">
    <source>
        <dbReference type="ARBA" id="ARBA00012515"/>
    </source>
</evidence>
<keyword evidence="4 9" id="KW-0456">Lyase</keyword>
<dbReference type="InterPro" id="IPR002915">
    <property type="entry name" value="DeoC/FbaB/LacD_aldolase"/>
</dbReference>
<evidence type="ECO:0000256" key="4">
    <source>
        <dbReference type="ARBA" id="ARBA00023239"/>
    </source>
</evidence>
<proteinExistence type="inferred from homology"/>
<reference evidence="8 10" key="1">
    <citation type="submission" date="2015-11" db="EMBL/GenBank/DDBJ databases">
        <title>Genomic analysis of 38 Legionella species identifies large and diverse effector repertoires.</title>
        <authorList>
            <person name="Burstein D."/>
            <person name="Amaro F."/>
            <person name="Zusman T."/>
            <person name="Lifshitz Z."/>
            <person name="Cohen O."/>
            <person name="Gilbert J.A."/>
            <person name="Pupko T."/>
            <person name="Shuman H.A."/>
            <person name="Segal G."/>
        </authorList>
    </citation>
    <scope>NUCLEOTIDE SEQUENCE [LARGE SCALE GENOMIC DNA]</scope>
    <source>
        <strain evidence="8 10">ATCC 43877</strain>
    </source>
</reference>
<evidence type="ECO:0000256" key="1">
    <source>
        <dbReference type="ARBA" id="ARBA00004816"/>
    </source>
</evidence>
<dbReference type="InterPro" id="IPR011343">
    <property type="entry name" value="DeoC"/>
</dbReference>
<comment type="similarity">
    <text evidence="2">Belongs to the DeoC/FbaB aldolase family. DeoC type 2 subfamily.</text>
</comment>
<dbReference type="SUPFAM" id="SSF51569">
    <property type="entry name" value="Aldolase"/>
    <property type="match status" value="1"/>
</dbReference>
<comment type="pathway">
    <text evidence="1">Carbohydrate degradation; 2-deoxy-D-ribose 1-phosphate degradation; D-glyceraldehyde 3-phosphate and acetaldehyde from 2-deoxy-alpha-D-ribose 1-phosphate: step 2/2.</text>
</comment>
<dbReference type="InterPro" id="IPR013785">
    <property type="entry name" value="Aldolase_TIM"/>
</dbReference>
<evidence type="ECO:0000313" key="10">
    <source>
        <dbReference type="Proteomes" id="UP000054985"/>
    </source>
</evidence>
<evidence type="ECO:0000313" key="9">
    <source>
        <dbReference type="EMBL" id="STX62874.1"/>
    </source>
</evidence>
<dbReference type="GO" id="GO:0004139">
    <property type="term" value="F:deoxyribose-phosphate aldolase activity"/>
    <property type="evidence" value="ECO:0007669"/>
    <property type="project" value="UniProtKB-UniRule"/>
</dbReference>
<dbReference type="PANTHER" id="PTHR10889:SF3">
    <property type="entry name" value="DEOXYRIBOSE-PHOSPHATE ALDOLASE"/>
    <property type="match status" value="1"/>
</dbReference>
<reference evidence="9 11" key="2">
    <citation type="submission" date="2018-06" db="EMBL/GenBank/DDBJ databases">
        <authorList>
            <consortium name="Pathogen Informatics"/>
            <person name="Doyle S."/>
        </authorList>
    </citation>
    <scope>NUCLEOTIDE SEQUENCE [LARGE SCALE GENOMIC DNA]</scope>
    <source>
        <strain evidence="9 11">NCTC12239</strain>
    </source>
</reference>
<accession>A0A378JWB2</accession>
<dbReference type="AlphaFoldDB" id="A0A378JWB2"/>
<evidence type="ECO:0000256" key="7">
    <source>
        <dbReference type="NCBIfam" id="TIGR00126"/>
    </source>
</evidence>
<dbReference type="SMART" id="SM01133">
    <property type="entry name" value="DeoC"/>
    <property type="match status" value="1"/>
</dbReference>
<dbReference type="Pfam" id="PF01791">
    <property type="entry name" value="DeoC"/>
    <property type="match status" value="1"/>
</dbReference>
<dbReference type="Proteomes" id="UP000054985">
    <property type="component" value="Unassembled WGS sequence"/>
</dbReference>